<feature type="region of interest" description="Disordered" evidence="1">
    <location>
        <begin position="315"/>
        <end position="371"/>
    </location>
</feature>
<dbReference type="EMBL" id="CP048739">
    <property type="protein sequence ID" value="QIB75720.1"/>
    <property type="molecule type" value="Genomic_DNA"/>
</dbReference>
<organism evidence="2 3">
    <name type="scientific">Halogeometricum borinquense</name>
    <dbReference type="NCBI Taxonomy" id="60847"/>
    <lineage>
        <taxon>Archaea</taxon>
        <taxon>Methanobacteriati</taxon>
        <taxon>Methanobacteriota</taxon>
        <taxon>Stenosarchaea group</taxon>
        <taxon>Halobacteria</taxon>
        <taxon>Halobacteriales</taxon>
        <taxon>Haloferacaceae</taxon>
        <taxon>Halogeometricum</taxon>
    </lineage>
</organism>
<feature type="compositionally biased region" description="Low complexity" evidence="1">
    <location>
        <begin position="727"/>
        <end position="742"/>
    </location>
</feature>
<feature type="compositionally biased region" description="Basic and acidic residues" evidence="1">
    <location>
        <begin position="519"/>
        <end position="528"/>
    </location>
</feature>
<reference evidence="2 3" key="1">
    <citation type="submission" date="2020-02" db="EMBL/GenBank/DDBJ databases">
        <title>Whole genome sequence of Halogeometricum borinquense strain wsp4.</title>
        <authorList>
            <person name="Verma D.K."/>
            <person name="Gopal K."/>
            <person name="Prasad E.S."/>
        </authorList>
    </citation>
    <scope>NUCLEOTIDE SEQUENCE [LARGE SCALE GENOMIC DNA]</scope>
    <source>
        <strain evidence="3">wsp4</strain>
    </source>
</reference>
<dbReference type="RefSeq" id="WP_163487468.1">
    <property type="nucleotide sequence ID" value="NZ_CP048739.1"/>
</dbReference>
<feature type="compositionally biased region" description="Gly residues" evidence="1">
    <location>
        <begin position="809"/>
        <end position="818"/>
    </location>
</feature>
<feature type="region of interest" description="Disordered" evidence="1">
    <location>
        <begin position="626"/>
        <end position="882"/>
    </location>
</feature>
<feature type="region of interest" description="Disordered" evidence="1">
    <location>
        <begin position="1"/>
        <end position="100"/>
    </location>
</feature>
<evidence type="ECO:0000313" key="3">
    <source>
        <dbReference type="Proteomes" id="UP000465846"/>
    </source>
</evidence>
<protein>
    <submittedName>
        <fullName evidence="2">Uncharacterized protein</fullName>
    </submittedName>
</protein>
<feature type="compositionally biased region" description="Low complexity" evidence="1">
    <location>
        <begin position="57"/>
        <end position="74"/>
    </location>
</feature>
<dbReference type="Proteomes" id="UP000465846">
    <property type="component" value="Chromosome"/>
</dbReference>
<evidence type="ECO:0000256" key="1">
    <source>
        <dbReference type="SAM" id="MobiDB-lite"/>
    </source>
</evidence>
<evidence type="ECO:0000313" key="2">
    <source>
        <dbReference type="EMBL" id="QIB75720.1"/>
    </source>
</evidence>
<accession>A0A6C0UKK9</accession>
<sequence length="945" mass="97457">MESGVDSVTETASDIGSDVSSSVDDGIDSVTDTASDIGNDVGNSVDDGIDSVTDTASDVVNGVGDSVSEGVDTVTDTASNVTNDVGNSVDSGIDSATDTATDVVSGVGNSVSDGVDTVGETASNVGNAVEESVENPAENTGEAVNNAEFNKNISDDLTKSGGLLSEDQEQQVRSVAKDINDYKKTIETDEGGVPDSQEGVPEQLLEGAAKAGVDFLNVPQHITTAETGIEVAQNAPDAVEKYGPGAVGETVTAFGRETGEAMVNEARSSPAEFVGGAGLGLLTGFGVGRLTTKVGIGSKMPVRVETAKVPDGGDVTTYRGLTTKLPGSNPTPRIGVTNHRPTVGTPDVDLQGPPKRPDSSGVAPTSPIETSIWDTNLRNQLEGTDLQRYEAGREIAERLGDRSRTDAVVDRVSGGTDTTAEKGIRNAQQIPDEAAPEVTEWLKTTDSELGGSVSQLMQTGKARTPDDIDIYTGDTDKAQKELFDILSKYEDRPMRRRGGIEVKTEDGWDHMVDINDRSRARGKKDWSGDLHGPTRSADGVKIQPVESQVNAKIEGGMRLFGEGEIAPKTWRSKDVVDVGTIAERMAEQQSKSLNPITRWRARGTKAAAESWQDAWGDLSLPDENYGSWGDLEDEFGTTTLRNPNPPSPEIPDVDLPQEAQAFLADSRGQAGLPSGRAVDVDTDTTARVADSDTNTYNRPDRSPDIDSDSDGARTSQYAYKDGADASDPTPVVPVGYPDPDVGSGYGGAPTGGESDVPPYGGSGSGGSGGSGSGYLPPSGGVGSPSPSYPPSGGDGSGGSDPSYPPPGGDSNGGGGGPGPSYPPPGDGGGGDGSGGGPSYPPSSSGGSGGGDGGLPPRGPWDDDDRRRRDDSNDDEQERIDQFAPLVGYGEDWINPVASATEALDATLASAERSTAVDDALDSANAAFEETLAGIDDNAGYGGGRR</sequence>
<dbReference type="GeneID" id="79109819"/>
<dbReference type="Gene3D" id="1.20.120.20">
    <property type="entry name" value="Apolipoprotein"/>
    <property type="match status" value="1"/>
</dbReference>
<feature type="compositionally biased region" description="Low complexity" evidence="1">
    <location>
        <begin position="13"/>
        <end position="33"/>
    </location>
</feature>
<dbReference type="AlphaFoldDB" id="A0A6C0UKK9"/>
<proteinExistence type="predicted"/>
<feature type="compositionally biased region" description="Polar residues" evidence="1">
    <location>
        <begin position="75"/>
        <end position="100"/>
    </location>
</feature>
<gene>
    <name evidence="2" type="ORF">G3I44_16375</name>
</gene>
<feature type="compositionally biased region" description="Gly residues" evidence="1">
    <location>
        <begin position="826"/>
        <end position="837"/>
    </location>
</feature>
<feature type="compositionally biased region" description="Polar residues" evidence="1">
    <location>
        <begin position="1"/>
        <end position="12"/>
    </location>
</feature>
<feature type="region of interest" description="Disordered" evidence="1">
    <location>
        <begin position="519"/>
        <end position="538"/>
    </location>
</feature>
<feature type="compositionally biased region" description="Gly residues" evidence="1">
    <location>
        <begin position="845"/>
        <end position="855"/>
    </location>
</feature>
<feature type="compositionally biased region" description="Basic and acidic residues" evidence="1">
    <location>
        <begin position="859"/>
        <end position="870"/>
    </location>
</feature>
<feature type="compositionally biased region" description="Gly residues" evidence="1">
    <location>
        <begin position="760"/>
        <end position="772"/>
    </location>
</feature>
<name>A0A6C0UKK9_9EURY</name>